<dbReference type="RefSeq" id="WP_130529747.1">
    <property type="nucleotide sequence ID" value="NZ_SHMD01000002.1"/>
</dbReference>
<keyword evidence="3" id="KW-1185">Reference proteome</keyword>
<dbReference type="EMBL" id="SHME01000004">
    <property type="protein sequence ID" value="TAA18702.1"/>
    <property type="molecule type" value="Genomic_DNA"/>
</dbReference>
<evidence type="ECO:0000313" key="3">
    <source>
        <dbReference type="Proteomes" id="UP000293089"/>
    </source>
</evidence>
<keyword evidence="1" id="KW-0472">Membrane</keyword>
<reference evidence="2 3" key="1">
    <citation type="submission" date="2019-02" db="EMBL/GenBank/DDBJ databases">
        <title>WGS of Pseudoxanthomonas species novum from clinical isolates.</title>
        <authorList>
            <person name="Bernier A.-M."/>
            <person name="Bernard K."/>
            <person name="Vachon A."/>
        </authorList>
    </citation>
    <scope>NUCLEOTIDE SEQUENCE [LARGE SCALE GENOMIC DNA]</scope>
    <source>
        <strain evidence="3">NML 170316</strain>
    </source>
</reference>
<dbReference type="Proteomes" id="UP000293089">
    <property type="component" value="Unassembled WGS sequence"/>
</dbReference>
<gene>
    <name evidence="2" type="ORF">EA658_16580</name>
</gene>
<sequence>MADIEQCLFYVWPCATTDGWSAAAAWAQALLSALAILAASWLAKSQDEKQIARRCNAFVSLIGSADQSAARVLSAATEGFMDLLAAAKSESPRLLKMAQALEASSLTEVPDFRLVTVIHDVAIVCRQLGEKLEALQGLTSIPDGDSHIKAIERDRERLTALYNCSKKVANEFASPAIARRLRGLSASVRGRR</sequence>
<organism evidence="2 3">
    <name type="scientific">Pseudoxanthomonas winnipegensis</name>
    <dbReference type="NCBI Taxonomy" id="2480810"/>
    <lineage>
        <taxon>Bacteria</taxon>
        <taxon>Pseudomonadati</taxon>
        <taxon>Pseudomonadota</taxon>
        <taxon>Gammaproteobacteria</taxon>
        <taxon>Lysobacterales</taxon>
        <taxon>Lysobacteraceae</taxon>
        <taxon>Pseudoxanthomonas</taxon>
    </lineage>
</organism>
<accession>A0ABY1WCG4</accession>
<keyword evidence="1" id="KW-0812">Transmembrane</keyword>
<evidence type="ECO:0000313" key="2">
    <source>
        <dbReference type="EMBL" id="TAA18702.1"/>
    </source>
</evidence>
<protein>
    <submittedName>
        <fullName evidence="2">Uncharacterized protein</fullName>
    </submittedName>
</protein>
<feature type="transmembrane region" description="Helical" evidence="1">
    <location>
        <begin position="20"/>
        <end position="43"/>
    </location>
</feature>
<evidence type="ECO:0000256" key="1">
    <source>
        <dbReference type="SAM" id="Phobius"/>
    </source>
</evidence>
<proteinExistence type="predicted"/>
<keyword evidence="1" id="KW-1133">Transmembrane helix</keyword>
<comment type="caution">
    <text evidence="2">The sequence shown here is derived from an EMBL/GenBank/DDBJ whole genome shotgun (WGS) entry which is preliminary data.</text>
</comment>
<name>A0ABY1WCG4_9GAMM</name>